<dbReference type="InterPro" id="IPR052705">
    <property type="entry name" value="Gliding_Motility_GTPase"/>
</dbReference>
<keyword evidence="2" id="KW-0547">Nucleotide-binding</keyword>
<evidence type="ECO:0000256" key="4">
    <source>
        <dbReference type="ARBA" id="ARBA00023134"/>
    </source>
</evidence>
<keyword evidence="4" id="KW-0342">GTP-binding</keyword>
<dbReference type="CDD" id="cd00882">
    <property type="entry name" value="Ras_like_GTPase"/>
    <property type="match status" value="1"/>
</dbReference>
<gene>
    <name evidence="5" type="ORF">EZI54_11405</name>
</gene>
<protein>
    <submittedName>
        <fullName evidence="5">GTP-binding protein</fullName>
    </submittedName>
</protein>
<keyword evidence="6" id="KW-1185">Reference proteome</keyword>
<evidence type="ECO:0000256" key="1">
    <source>
        <dbReference type="ARBA" id="ARBA00005290"/>
    </source>
</evidence>
<dbReference type="Pfam" id="PF03029">
    <property type="entry name" value="ATP_bind_1"/>
    <property type="match status" value="1"/>
</dbReference>
<sequence>MSIHNKLLFAGPVGAGKTTAIRAISTSGPIETEAPLSDGPIGEKTTTTVAMDYSYLELDGEIIHLYGLPGQKRLGFMRDILADGALGAILLLDASSEHLYGDTEHWLQSLASFGPDLLLVIGITKTDCSPEFSLNRLRQVVNRCAGATPMLSIDAREATDVKQLLRVMLVSRAPNQ</sequence>
<name>A0ABY1ZLM7_9GAMM</name>
<evidence type="ECO:0000256" key="3">
    <source>
        <dbReference type="ARBA" id="ARBA00022801"/>
    </source>
</evidence>
<proteinExistence type="inferred from homology"/>
<dbReference type="Gene3D" id="3.40.50.300">
    <property type="entry name" value="P-loop containing nucleotide triphosphate hydrolases"/>
    <property type="match status" value="1"/>
</dbReference>
<dbReference type="Proteomes" id="UP000313645">
    <property type="component" value="Unassembled WGS sequence"/>
</dbReference>
<comment type="caution">
    <text evidence="5">The sequence shown here is derived from an EMBL/GenBank/DDBJ whole genome shotgun (WGS) entry which is preliminary data.</text>
</comment>
<organism evidence="5 6">
    <name type="scientific">Marinobacter halodurans</name>
    <dbReference type="NCBI Taxonomy" id="2528979"/>
    <lineage>
        <taxon>Bacteria</taxon>
        <taxon>Pseudomonadati</taxon>
        <taxon>Pseudomonadota</taxon>
        <taxon>Gammaproteobacteria</taxon>
        <taxon>Pseudomonadales</taxon>
        <taxon>Marinobacteraceae</taxon>
        <taxon>Marinobacter</taxon>
    </lineage>
</organism>
<dbReference type="EMBL" id="SJDL01000016">
    <property type="protein sequence ID" value="TBW55428.1"/>
    <property type="molecule type" value="Genomic_DNA"/>
</dbReference>
<dbReference type="PANTHER" id="PTHR42708">
    <property type="entry name" value="ATP/GTP-BINDING PROTEIN-RELATED"/>
    <property type="match status" value="1"/>
</dbReference>
<keyword evidence="3" id="KW-0378">Hydrolase</keyword>
<evidence type="ECO:0000256" key="2">
    <source>
        <dbReference type="ARBA" id="ARBA00022741"/>
    </source>
</evidence>
<reference evidence="5 6" key="1">
    <citation type="submission" date="2019-02" db="EMBL/GenBank/DDBJ databases">
        <title>Marinobacter halodurans sp. nov., a marine bacterium isolated from sea tidal flat.</title>
        <authorList>
            <person name="Yoo Y."/>
            <person name="Lee D.W."/>
            <person name="Kim B.S."/>
            <person name="Kim J.-J."/>
        </authorList>
    </citation>
    <scope>NUCLEOTIDE SEQUENCE [LARGE SCALE GENOMIC DNA]</scope>
    <source>
        <strain evidence="5 6">YJ-S3-2</strain>
    </source>
</reference>
<dbReference type="SUPFAM" id="SSF52540">
    <property type="entry name" value="P-loop containing nucleoside triphosphate hydrolases"/>
    <property type="match status" value="1"/>
</dbReference>
<dbReference type="InterPro" id="IPR027417">
    <property type="entry name" value="P-loop_NTPase"/>
</dbReference>
<evidence type="ECO:0000313" key="5">
    <source>
        <dbReference type="EMBL" id="TBW55428.1"/>
    </source>
</evidence>
<accession>A0ABY1ZLM7</accession>
<evidence type="ECO:0000313" key="6">
    <source>
        <dbReference type="Proteomes" id="UP000313645"/>
    </source>
</evidence>
<dbReference type="PANTHER" id="PTHR42708:SF1">
    <property type="entry name" value="GLIDING MOTILITY PROTEIN MGLA"/>
    <property type="match status" value="1"/>
</dbReference>
<dbReference type="RefSeq" id="WP_131482015.1">
    <property type="nucleotide sequence ID" value="NZ_SJDL01000016.1"/>
</dbReference>
<dbReference type="InterPro" id="IPR004130">
    <property type="entry name" value="Gpn"/>
</dbReference>
<comment type="similarity">
    <text evidence="1">Belongs to the GPN-loop GTPase family.</text>
</comment>